<name>A0A0F9RUQ8_9ZZZZ</name>
<comment type="caution">
    <text evidence="1">The sequence shown here is derived from an EMBL/GenBank/DDBJ whole genome shotgun (WGS) entry which is preliminary data.</text>
</comment>
<dbReference type="Pfam" id="PF13704">
    <property type="entry name" value="Glyco_tranf_2_4"/>
    <property type="match status" value="1"/>
</dbReference>
<evidence type="ECO:0008006" key="2">
    <source>
        <dbReference type="Google" id="ProtNLM"/>
    </source>
</evidence>
<evidence type="ECO:0000313" key="1">
    <source>
        <dbReference type="EMBL" id="KKN58499.1"/>
    </source>
</evidence>
<accession>A0A0F9RUQ8</accession>
<reference evidence="1" key="1">
    <citation type="journal article" date="2015" name="Nature">
        <title>Complex archaea that bridge the gap between prokaryotes and eukaryotes.</title>
        <authorList>
            <person name="Spang A."/>
            <person name="Saw J.H."/>
            <person name="Jorgensen S.L."/>
            <person name="Zaremba-Niedzwiedzka K."/>
            <person name="Martijn J."/>
            <person name="Lind A.E."/>
            <person name="van Eijk R."/>
            <person name="Schleper C."/>
            <person name="Guy L."/>
            <person name="Ettema T.J."/>
        </authorList>
    </citation>
    <scope>NUCLEOTIDE SEQUENCE</scope>
</reference>
<dbReference type="AlphaFoldDB" id="A0A0F9RUQ8"/>
<dbReference type="EMBL" id="LAZR01000759">
    <property type="protein sequence ID" value="KKN58499.1"/>
    <property type="molecule type" value="Genomic_DNA"/>
</dbReference>
<protein>
    <recommendedName>
        <fullName evidence="2">Glycosyl transferase family 2</fullName>
    </recommendedName>
</protein>
<sequence>MDKIKWGVASTILAPTHDILAFAAYHLAAGAHRLYIYLDAPNPEAFAQLDAHPKVRVITCDASYWKQRKRDRPDTHQVRQTANATHAYNRRPEVDWLIHMDADEFLVADRPIAELLAERSAHPVATRIRPMEQLSGTASAYKAFVPNGPDRARIIADIYPTYGQYLKGGFLSHLAGKVFVRTGLPSVHVRIHNVFQHGDMLPCEDRQPGIDLAHAHAKSWQDWINAYRYRVTKGSYRPELGPNKPYEKGGLSMNDLFMMIETESGEAGLRAFFDEVCADTPQLRDRLEAHGLLREINLHLPKHLAIHFPEFTGL</sequence>
<proteinExistence type="predicted"/>
<organism evidence="1">
    <name type="scientific">marine sediment metagenome</name>
    <dbReference type="NCBI Taxonomy" id="412755"/>
    <lineage>
        <taxon>unclassified sequences</taxon>
        <taxon>metagenomes</taxon>
        <taxon>ecological metagenomes</taxon>
    </lineage>
</organism>
<gene>
    <name evidence="1" type="ORF">LCGC14_0551260</name>
</gene>